<reference evidence="3 4" key="1">
    <citation type="submission" date="2015-07" db="EMBL/GenBank/DDBJ databases">
        <title>Draft genome sequence of the Amantichitinum ursilacus IGB-41, a new chitin-degrading bacterium.</title>
        <authorList>
            <person name="Kirstahler P."/>
            <person name="Guenther M."/>
            <person name="Grumaz C."/>
            <person name="Rupp S."/>
            <person name="Zibek S."/>
            <person name="Sohn K."/>
        </authorList>
    </citation>
    <scope>NUCLEOTIDE SEQUENCE [LARGE SCALE GENOMIC DNA]</scope>
    <source>
        <strain evidence="3 4">IGB-41</strain>
    </source>
</reference>
<name>A0A0N1JS29_9NEIS</name>
<dbReference type="Pfam" id="PF24316">
    <property type="entry name" value="Tli3"/>
    <property type="match status" value="1"/>
</dbReference>
<evidence type="ECO:0000313" key="3">
    <source>
        <dbReference type="EMBL" id="KPC52008.1"/>
    </source>
</evidence>
<dbReference type="AlphaFoldDB" id="A0A0N1JS29"/>
<keyword evidence="1" id="KW-1133">Transmembrane helix</keyword>
<evidence type="ECO:0000259" key="2">
    <source>
        <dbReference type="Pfam" id="PF24316"/>
    </source>
</evidence>
<sequence>MRQYLLELVTAARTHTSAPHLASIAILVVISATASLTGCGLAALPGAVGAVPATRTVTRGVPKYDVDPQVIYRIDDHRYVTLENYPSCVHKSRYDDLGQVFYHDDKQAIKAELPGGFAIYQGRLVVDAPGGKNLAFPASPAGICGDKGTGAAIAYSTDSGRTWQALSYIDFGCDPDSTKNFSIVATDAAIFVENSTYRTYLGTRYPIAPGIDYRKPPLPAGYEVTYGVPLPKAKTPSGMEHVVCDPSITARSVTYIKPDSVPQIR</sequence>
<feature type="transmembrane region" description="Helical" evidence="1">
    <location>
        <begin position="21"/>
        <end position="44"/>
    </location>
</feature>
<accession>A0A0N1JS29</accession>
<evidence type="ECO:0000313" key="4">
    <source>
        <dbReference type="Proteomes" id="UP000037939"/>
    </source>
</evidence>
<keyword evidence="4" id="KW-1185">Reference proteome</keyword>
<dbReference type="InterPro" id="IPR057562">
    <property type="entry name" value="Tli3-like_dom"/>
</dbReference>
<proteinExistence type="predicted"/>
<gene>
    <name evidence="3" type="ORF">WG78_13140</name>
</gene>
<dbReference type="EMBL" id="LAQT01000010">
    <property type="protein sequence ID" value="KPC52008.1"/>
    <property type="molecule type" value="Genomic_DNA"/>
</dbReference>
<dbReference type="InterPro" id="IPR036278">
    <property type="entry name" value="Sialidase_sf"/>
</dbReference>
<protein>
    <recommendedName>
        <fullName evidence="2">Tli3-like domain-containing protein</fullName>
    </recommendedName>
</protein>
<dbReference type="Proteomes" id="UP000037939">
    <property type="component" value="Unassembled WGS sequence"/>
</dbReference>
<organism evidence="3 4">
    <name type="scientific">Amantichitinum ursilacus</name>
    <dbReference type="NCBI Taxonomy" id="857265"/>
    <lineage>
        <taxon>Bacteria</taxon>
        <taxon>Pseudomonadati</taxon>
        <taxon>Pseudomonadota</taxon>
        <taxon>Betaproteobacteria</taxon>
        <taxon>Neisseriales</taxon>
        <taxon>Chitinibacteraceae</taxon>
        <taxon>Amantichitinum</taxon>
    </lineage>
</organism>
<keyword evidence="1" id="KW-0812">Transmembrane</keyword>
<dbReference type="RefSeq" id="WP_152969192.1">
    <property type="nucleotide sequence ID" value="NZ_LAQT01000010.1"/>
</dbReference>
<dbReference type="OrthoDB" id="8963548at2"/>
<evidence type="ECO:0000256" key="1">
    <source>
        <dbReference type="SAM" id="Phobius"/>
    </source>
</evidence>
<feature type="domain" description="Tli3-like" evidence="2">
    <location>
        <begin position="64"/>
        <end position="192"/>
    </location>
</feature>
<keyword evidence="1" id="KW-0472">Membrane</keyword>
<dbReference type="SUPFAM" id="SSF50939">
    <property type="entry name" value="Sialidases"/>
    <property type="match status" value="1"/>
</dbReference>
<comment type="caution">
    <text evidence="3">The sequence shown here is derived from an EMBL/GenBank/DDBJ whole genome shotgun (WGS) entry which is preliminary data.</text>
</comment>